<name>A0A4D4KTB3_STRVO</name>
<dbReference type="Pfam" id="PF00698">
    <property type="entry name" value="Acyl_transf_1"/>
    <property type="match status" value="1"/>
</dbReference>
<organism evidence="10 11">
    <name type="scientific">Streptomyces violaceusniger</name>
    <dbReference type="NCBI Taxonomy" id="68280"/>
    <lineage>
        <taxon>Bacteria</taxon>
        <taxon>Bacillati</taxon>
        <taxon>Actinomycetota</taxon>
        <taxon>Actinomycetes</taxon>
        <taxon>Kitasatosporales</taxon>
        <taxon>Streptomycetaceae</taxon>
        <taxon>Streptomyces</taxon>
        <taxon>Streptomyces violaceusniger group</taxon>
    </lineage>
</organism>
<dbReference type="InterPro" id="IPR013968">
    <property type="entry name" value="PKS_KR"/>
</dbReference>
<dbReference type="InterPro" id="IPR001227">
    <property type="entry name" value="Ac_transferase_dom_sf"/>
</dbReference>
<dbReference type="SUPFAM" id="SSF51735">
    <property type="entry name" value="NAD(P)-binding Rossmann-fold domains"/>
    <property type="match status" value="2"/>
</dbReference>
<keyword evidence="11" id="KW-1185">Reference proteome</keyword>
<dbReference type="SUPFAM" id="SSF53901">
    <property type="entry name" value="Thiolase-like"/>
    <property type="match status" value="2"/>
</dbReference>
<feature type="region of interest" description="Disordered" evidence="7">
    <location>
        <begin position="1"/>
        <end position="21"/>
    </location>
</feature>
<gene>
    <name evidence="10" type="ORF">SVIO_002810</name>
</gene>
<dbReference type="InterPro" id="IPR050091">
    <property type="entry name" value="PKS_NRPS_Biosynth_Enz"/>
</dbReference>
<dbReference type="PROSITE" id="PS52004">
    <property type="entry name" value="KS3_2"/>
    <property type="match status" value="2"/>
</dbReference>
<dbReference type="Pfam" id="PF00550">
    <property type="entry name" value="PP-binding"/>
    <property type="match status" value="1"/>
</dbReference>
<dbReference type="InterPro" id="IPR020841">
    <property type="entry name" value="PKS_Beta-ketoAc_synthase_dom"/>
</dbReference>
<feature type="region of interest" description="Disordered" evidence="7">
    <location>
        <begin position="1229"/>
        <end position="1263"/>
    </location>
</feature>
<dbReference type="InterPro" id="IPR016039">
    <property type="entry name" value="Thiolase-like"/>
</dbReference>
<dbReference type="Pfam" id="PF00109">
    <property type="entry name" value="ketoacyl-synt"/>
    <property type="match status" value="2"/>
</dbReference>
<dbReference type="SMART" id="SM00827">
    <property type="entry name" value="PKS_AT"/>
    <property type="match status" value="1"/>
</dbReference>
<dbReference type="InterPro" id="IPR018201">
    <property type="entry name" value="Ketoacyl_synth_AS"/>
</dbReference>
<dbReference type="CDD" id="cd00833">
    <property type="entry name" value="PKS"/>
    <property type="match status" value="2"/>
</dbReference>
<dbReference type="Gene3D" id="3.40.366.10">
    <property type="entry name" value="Malonyl-Coenzyme A Acyl Carrier Protein, domain 2"/>
    <property type="match status" value="1"/>
</dbReference>
<evidence type="ECO:0000256" key="2">
    <source>
        <dbReference type="ARBA" id="ARBA00022553"/>
    </source>
</evidence>
<dbReference type="InterPro" id="IPR036291">
    <property type="entry name" value="NAD(P)-bd_dom_sf"/>
</dbReference>
<dbReference type="InterPro" id="IPR006162">
    <property type="entry name" value="Ppantetheine_attach_site"/>
</dbReference>
<dbReference type="InterPro" id="IPR014031">
    <property type="entry name" value="Ketoacyl_synth_C"/>
</dbReference>
<dbReference type="PROSITE" id="PS00012">
    <property type="entry name" value="PHOSPHOPANTETHEINE"/>
    <property type="match status" value="1"/>
</dbReference>
<dbReference type="SMART" id="SM00822">
    <property type="entry name" value="PKS_KR"/>
    <property type="match status" value="1"/>
</dbReference>
<dbReference type="PANTHER" id="PTHR43775">
    <property type="entry name" value="FATTY ACID SYNTHASE"/>
    <property type="match status" value="1"/>
</dbReference>
<evidence type="ECO:0000256" key="3">
    <source>
        <dbReference type="ARBA" id="ARBA00022679"/>
    </source>
</evidence>
<dbReference type="InterPro" id="IPR014043">
    <property type="entry name" value="Acyl_transferase_dom"/>
</dbReference>
<dbReference type="PROSITE" id="PS00606">
    <property type="entry name" value="KS3_1"/>
    <property type="match status" value="2"/>
</dbReference>
<dbReference type="InterPro" id="IPR016035">
    <property type="entry name" value="Acyl_Trfase/lysoPLipase"/>
</dbReference>
<evidence type="ECO:0000256" key="1">
    <source>
        <dbReference type="ARBA" id="ARBA00022450"/>
    </source>
</evidence>
<keyword evidence="6" id="KW-0012">Acyltransferase</keyword>
<evidence type="ECO:0000313" key="11">
    <source>
        <dbReference type="Proteomes" id="UP000301309"/>
    </source>
</evidence>
<proteinExistence type="predicted"/>
<dbReference type="Pfam" id="PF02801">
    <property type="entry name" value="Ketoacyl-synt_C"/>
    <property type="match status" value="2"/>
</dbReference>
<dbReference type="SUPFAM" id="SSF47336">
    <property type="entry name" value="ACP-like"/>
    <property type="match status" value="1"/>
</dbReference>
<dbReference type="Gene3D" id="3.40.47.10">
    <property type="match status" value="2"/>
</dbReference>
<dbReference type="InterPro" id="IPR009081">
    <property type="entry name" value="PP-bd_ACP"/>
</dbReference>
<keyword evidence="1" id="KW-0596">Phosphopantetheine</keyword>
<keyword evidence="5" id="KW-0511">Multifunctional enzyme</keyword>
<dbReference type="Pfam" id="PF16197">
    <property type="entry name" value="KAsynt_C_assoc"/>
    <property type="match status" value="2"/>
</dbReference>
<dbReference type="PANTHER" id="PTHR43775:SF51">
    <property type="entry name" value="INACTIVE PHENOLPHTHIOCEROL SYNTHESIS POLYKETIDE SYNTHASE TYPE I PKS1-RELATED"/>
    <property type="match status" value="1"/>
</dbReference>
<dbReference type="Proteomes" id="UP000301309">
    <property type="component" value="Unassembled WGS sequence"/>
</dbReference>
<feature type="domain" description="Ketosynthase family 3 (KS3)" evidence="9">
    <location>
        <begin position="1269"/>
        <end position="1698"/>
    </location>
</feature>
<dbReference type="OrthoDB" id="9778690at2"/>
<dbReference type="GO" id="GO:0004312">
    <property type="term" value="F:fatty acid synthase activity"/>
    <property type="evidence" value="ECO:0007669"/>
    <property type="project" value="TreeGrafter"/>
</dbReference>
<feature type="domain" description="Carrier" evidence="8">
    <location>
        <begin position="1151"/>
        <end position="1226"/>
    </location>
</feature>
<feature type="region of interest" description="Disordered" evidence="7">
    <location>
        <begin position="1971"/>
        <end position="1999"/>
    </location>
</feature>
<dbReference type="InterPro" id="IPR057326">
    <property type="entry name" value="KR_dom"/>
</dbReference>
<dbReference type="Pfam" id="PF08659">
    <property type="entry name" value="KR"/>
    <property type="match status" value="1"/>
</dbReference>
<evidence type="ECO:0000313" key="10">
    <source>
        <dbReference type="EMBL" id="GDY49658.1"/>
    </source>
</evidence>
<dbReference type="GO" id="GO:0004315">
    <property type="term" value="F:3-oxoacyl-[acyl-carrier-protein] synthase activity"/>
    <property type="evidence" value="ECO:0007669"/>
    <property type="project" value="InterPro"/>
</dbReference>
<dbReference type="EMBL" id="BJHW01000001">
    <property type="protein sequence ID" value="GDY49658.1"/>
    <property type="molecule type" value="Genomic_DNA"/>
</dbReference>
<dbReference type="SUPFAM" id="SSF55048">
    <property type="entry name" value="Probable ACP-binding domain of malonyl-CoA ACP transacylase"/>
    <property type="match status" value="1"/>
</dbReference>
<feature type="region of interest" description="Disordered" evidence="7">
    <location>
        <begin position="538"/>
        <end position="575"/>
    </location>
</feature>
<dbReference type="InterPro" id="IPR016036">
    <property type="entry name" value="Malonyl_transacylase_ACP-bd"/>
</dbReference>
<dbReference type="SMART" id="SM01294">
    <property type="entry name" value="PKS_PP_betabranch"/>
    <property type="match status" value="1"/>
</dbReference>
<feature type="region of interest" description="Disordered" evidence="7">
    <location>
        <begin position="598"/>
        <end position="619"/>
    </location>
</feature>
<dbReference type="PROSITE" id="PS50075">
    <property type="entry name" value="CARRIER"/>
    <property type="match status" value="1"/>
</dbReference>
<sequence length="2009" mass="211556">MTENDDRENHAPTGGKQTPLTRAMDTIRDLRRRLAEHEGTQPIAVVGIGLRLPGGITDLDGYWEALAAGRDLVTEMPASRKGPFAQAWEGLPQRGGFLDEVLDFDAHHFGISPREARHLDPQHRLLLEVAWEAMEDAGLPAGRIAGASGGVYLGIMWQDFRDWLERKPDVYATTGNGHNFAAGRIAYALGLDGPAVSVDTACSSSLVAVHLAAQALRRGECEIAFAAGANLIMSPRSMRLVQETRSLAPDGLCKAFDARANGFTRGEGCGVLVLKRLDHAVRDQDRVHAVLHGSAVNQDGRSGGFTVPNVLSQVALTEAVLARAGLEPSDIGYVEAHGTGTALGDPIEMEALATALGRRNGGARLPVGAVKTNFGHLESAAGVAGLIKAVLCLRHRKVPPVVHFRTLNPRIDLSGTGITVPTELMDWGRHGGRYAAVSSFGMSGTNAQIVLSRPPAGTGEGEWAAPRDGSLRVEGFEISARTEEALRSLAARYADHVETLPADDYAAFAYTATHGRTRHDVGARIVAADTRAAAEALRSVAAGTPSPAVTSTDAGTRTDAGEGDGDALHDSGAPLPRHVITLPAYPWQRRRYAPDPAPAQALAENSTAEPPCPSPSAPSPMAYRLRWESMETATAAPPTGLVIAGDEMELVERTAREAAARGVRGTMLTPFPAPGPQDWERGALPRTAEDWRRFWQGPSQRSTLLLVPRTLGLSDPPGQGDHDPVRDAGALCDSVAVAVAALAATGGQHRAFVLTRGARRIARGERADGVGHGPLHGLAPVLGLELPSVWGGVVDLPLLPEAEDLQALLAFTGERHAAESSRPDRFEDLAAVRGGQVRVARLVAVEAHTPELSVRGDATYLVTGGLGAVGRELTADLVRRGARHLLLVGRRPQAALGEQARALLGELRSSGADIVYQSGGCDTPAVWEAIRARLRAMPPVRGVVHAAGTLDRVPVTRVGAEDFTAALRAKYTPAWWLHLASREWPLDFFVLVSSVSAVWGTEHCAAYSAANGALDALAAHRRGLGLPAVSLAYGPWHLDGAGMADDASRESFERVGVAAQDSREACAALTAEVPGVDGHIISCRLDATRFHRIMSGLRPRGLYAGHLVAPDATEAPGARRVPYALEEAALAEPEPSVVSELTALPEKARPGAARAHVARVLAAQLGHEEATRLREDVGFLDLGLDSITAVDLAERLSQAFGTDLSVTDVFDHPTIIELADHLLRRSHAPENTKSVAGPPTRPATEHPRPVTTTPGVLHSGAGAVAHGPAEPVAIVGMAGRFPGADSVEQLWNLLSEGRDGVRTVPDGRWDTEAFRATVPGDDAPDDGRITTDQGGFLSDLARFDASFFGIPAREAENLDPQQRLLLESAWHALEDGGIDPHLLKNSRTGVFVGVSSNDYARLLAQAGPEGLDAYYGTGTALNAVAGRIAYTLGLNGPALAVDTACSSSLVALHLAVRSLRSGETDAALAGGVNVLLDPMSWVAVSRAHMLSPDGRCRTFSADANGFVRSEGCGVLVLKRLGDARRDGNRVLAVIRGTAVNQDGASSGLTAPSGSAQELMLRDALADAGIEGSKVSYLEAHGTGTAVGDPIELGASWRVLGPGRRPGEPLHVGSVKSNIGHCESAAGVAGVIKTVLALRHGRIPANLHFDEPNPLVPWADMNVRVVDSPTPWRAGNTPRVAGVSGFGFTGTNAHVLLSDDVAIGDEAAPPVGATHPTSDGPARDATETMRLLPLSAPDPEGLERLTAAWAERLMRADSGELSALTATAGAGRAHFPYRRTLWGGNREQLLSALDGTPPAGPVSRAPRVAFLFSGQGSQYFGMGRELYETEPVFREVFDACDRAVIPVIGASLADLVFYGEDTGAVNQTRVTQPALVALEIALARLWESWGVTPAAVMGHSVGEIAAALHAGVMDLPTGMRLIADRSRLMQGTERGAMLSVTAPEDRVLEWIEDSGLDIAAVNAPDATVVAGAPRPSMRWPSGSRQRVSAPAGSACPTPSTRACSTLSWAN</sequence>
<evidence type="ECO:0000256" key="6">
    <source>
        <dbReference type="ARBA" id="ARBA00023315"/>
    </source>
</evidence>
<evidence type="ECO:0000256" key="7">
    <source>
        <dbReference type="SAM" id="MobiDB-lite"/>
    </source>
</evidence>
<evidence type="ECO:0000256" key="4">
    <source>
        <dbReference type="ARBA" id="ARBA00023194"/>
    </source>
</evidence>
<comment type="caution">
    <text evidence="10">The sequence shown here is derived from an EMBL/GenBank/DDBJ whole genome shotgun (WGS) entry which is preliminary data.</text>
</comment>
<dbReference type="InterPro" id="IPR036736">
    <property type="entry name" value="ACP-like_sf"/>
</dbReference>
<dbReference type="Gene3D" id="3.40.50.720">
    <property type="entry name" value="NAD(P)-binding Rossmann-like Domain"/>
    <property type="match status" value="1"/>
</dbReference>
<dbReference type="FunFam" id="3.40.47.10:FF:000019">
    <property type="entry name" value="Polyketide synthase type I"/>
    <property type="match status" value="1"/>
</dbReference>
<protein>
    <submittedName>
        <fullName evidence="10">Uncharacterized protein</fullName>
    </submittedName>
</protein>
<dbReference type="SUPFAM" id="SSF52151">
    <property type="entry name" value="FabD/lysophospholipase-like"/>
    <property type="match status" value="1"/>
</dbReference>
<dbReference type="InterPro" id="IPR032821">
    <property type="entry name" value="PKS_assoc"/>
</dbReference>
<dbReference type="GO" id="GO:0031177">
    <property type="term" value="F:phosphopantetheine binding"/>
    <property type="evidence" value="ECO:0007669"/>
    <property type="project" value="InterPro"/>
</dbReference>
<dbReference type="GO" id="GO:0006633">
    <property type="term" value="P:fatty acid biosynthetic process"/>
    <property type="evidence" value="ECO:0007669"/>
    <property type="project" value="InterPro"/>
</dbReference>
<dbReference type="SMART" id="SM00825">
    <property type="entry name" value="PKS_KS"/>
    <property type="match status" value="2"/>
</dbReference>
<reference evidence="10 11" key="1">
    <citation type="journal article" date="2020" name="Int. J. Syst. Evol. Microbiol.">
        <title>Reclassification of Streptomyces castelarensis and Streptomyces sporoclivatus as later heterotypic synonyms of Streptomyces antimycoticus.</title>
        <authorList>
            <person name="Komaki H."/>
            <person name="Tamura T."/>
        </authorList>
    </citation>
    <scope>NUCLEOTIDE SEQUENCE [LARGE SCALE GENOMIC DNA]</scope>
    <source>
        <strain evidence="10 11">NBRC 13459</strain>
    </source>
</reference>
<dbReference type="GO" id="GO:0033068">
    <property type="term" value="P:macrolide biosynthetic process"/>
    <property type="evidence" value="ECO:0007669"/>
    <property type="project" value="UniProtKB-ARBA"/>
</dbReference>
<feature type="domain" description="Ketosynthase family 3 (KS3)" evidence="9">
    <location>
        <begin position="40"/>
        <end position="453"/>
    </location>
</feature>
<keyword evidence="4" id="KW-0045">Antibiotic biosynthesis</keyword>
<keyword evidence="2" id="KW-0597">Phosphoprotein</keyword>
<dbReference type="SMART" id="SM00823">
    <property type="entry name" value="PKS_PP"/>
    <property type="match status" value="1"/>
</dbReference>
<accession>A0A4D4KTB3</accession>
<dbReference type="InterPro" id="IPR014030">
    <property type="entry name" value="Ketoacyl_synth_N"/>
</dbReference>
<keyword evidence="3" id="KW-0808">Transferase</keyword>
<dbReference type="Gene3D" id="1.10.1200.10">
    <property type="entry name" value="ACP-like"/>
    <property type="match status" value="1"/>
</dbReference>
<dbReference type="Gene3D" id="3.30.70.3290">
    <property type="match status" value="2"/>
</dbReference>
<evidence type="ECO:0000259" key="9">
    <source>
        <dbReference type="PROSITE" id="PS52004"/>
    </source>
</evidence>
<evidence type="ECO:0000259" key="8">
    <source>
        <dbReference type="PROSITE" id="PS50075"/>
    </source>
</evidence>
<dbReference type="InterPro" id="IPR020806">
    <property type="entry name" value="PKS_PP-bd"/>
</dbReference>
<evidence type="ECO:0000256" key="5">
    <source>
        <dbReference type="ARBA" id="ARBA00023268"/>
    </source>
</evidence>